<dbReference type="InterPro" id="IPR009711">
    <property type="entry name" value="UPF0473"/>
</dbReference>
<reference evidence="1 2" key="1">
    <citation type="submission" date="2011-02" db="EMBL/GenBank/DDBJ databases">
        <authorList>
            <person name="Muzny D."/>
            <person name="Qin X."/>
            <person name="Deng J."/>
            <person name="Jiang H."/>
            <person name="Liu Y."/>
            <person name="Qu J."/>
            <person name="Song X.-Z."/>
            <person name="Zhang L."/>
            <person name="Thornton R."/>
            <person name="Coyle M."/>
            <person name="Francisco L."/>
            <person name="Jackson L."/>
            <person name="Javaid M."/>
            <person name="Korchina V."/>
            <person name="Kovar C."/>
            <person name="Mata R."/>
            <person name="Mathew T."/>
            <person name="Ngo R."/>
            <person name="Nguyen L."/>
            <person name="Nguyen N."/>
            <person name="Okwuonu G."/>
            <person name="Ongeri F."/>
            <person name="Pham C."/>
            <person name="Simmons D."/>
            <person name="Wilczek-Boney K."/>
            <person name="Hale W."/>
            <person name="Jakkamsetti A."/>
            <person name="Pham P."/>
            <person name="Ruth R."/>
            <person name="San Lucas F."/>
            <person name="Warren J."/>
            <person name="Zhang J."/>
            <person name="Zhao Z."/>
            <person name="Zhou C."/>
            <person name="Zhu D."/>
            <person name="Lee S."/>
            <person name="Bess C."/>
            <person name="Blankenburg K."/>
            <person name="Forbes L."/>
            <person name="Fu Q."/>
            <person name="Gubbala S."/>
            <person name="Hirani K."/>
            <person name="Jayaseelan J.C."/>
            <person name="Lara F."/>
            <person name="Munidasa M."/>
            <person name="Palculict T."/>
            <person name="Patil S."/>
            <person name="Pu L.-L."/>
            <person name="Saada N."/>
            <person name="Tang L."/>
            <person name="Weissenberger G."/>
            <person name="Zhu Y."/>
            <person name="Hemphill L."/>
            <person name="Shang Y."/>
            <person name="Youmans B."/>
            <person name="Ayvaz T."/>
            <person name="Ross M."/>
            <person name="Santibanez J."/>
            <person name="Aqrawi P."/>
            <person name="Gross S."/>
            <person name="Joshi V."/>
            <person name="Fowler G."/>
            <person name="Nazareth L."/>
            <person name="Reid J."/>
            <person name="Worley K."/>
            <person name="Petrosino J."/>
            <person name="Highlander S."/>
            <person name="Gibbs R."/>
        </authorList>
    </citation>
    <scope>NUCLEOTIDE SEQUENCE [LARGE SCALE GENOMIC DNA]</scope>
    <source>
        <strain evidence="1 2">DSM 19965</strain>
    </source>
</reference>
<dbReference type="AlphaFoldDB" id="F2BVE0"/>
<dbReference type="HOGENOM" id="CLU_146610_4_1_9"/>
<evidence type="ECO:0000313" key="2">
    <source>
        <dbReference type="Proteomes" id="UP000003503"/>
    </source>
</evidence>
<dbReference type="STRING" id="888062.HMPREF9083_0157"/>
<gene>
    <name evidence="1" type="ORF">HMPREF9083_0157</name>
</gene>
<organism evidence="1 2">
    <name type="scientific">Dialister micraerophilus DSM 19965</name>
    <dbReference type="NCBI Taxonomy" id="888062"/>
    <lineage>
        <taxon>Bacteria</taxon>
        <taxon>Bacillati</taxon>
        <taxon>Bacillota</taxon>
        <taxon>Negativicutes</taxon>
        <taxon>Veillonellales</taxon>
        <taxon>Veillonellaceae</taxon>
        <taxon>Dialister</taxon>
    </lineage>
</organism>
<dbReference type="Pfam" id="PF06949">
    <property type="entry name" value="DUF1292"/>
    <property type="match status" value="1"/>
</dbReference>
<keyword evidence="2" id="KW-1185">Reference proteome</keyword>
<accession>F2BVE0</accession>
<evidence type="ECO:0000313" key="1">
    <source>
        <dbReference type="EMBL" id="EGF16681.1"/>
    </source>
</evidence>
<protein>
    <submittedName>
        <fullName evidence="1">Uncharacterized protein</fullName>
    </submittedName>
</protein>
<dbReference type="eggNOG" id="ENOG5033FTR">
    <property type="taxonomic scope" value="Bacteria"/>
</dbReference>
<dbReference type="EMBL" id="AFBB01000002">
    <property type="protein sequence ID" value="EGF16681.1"/>
    <property type="molecule type" value="Genomic_DNA"/>
</dbReference>
<proteinExistence type="predicted"/>
<dbReference type="RefSeq" id="WP_007555469.1">
    <property type="nucleotide sequence ID" value="NZ_GL878519.1"/>
</dbReference>
<dbReference type="Proteomes" id="UP000003503">
    <property type="component" value="Unassembled WGS sequence"/>
</dbReference>
<sequence length="89" mass="10194">MMDKKIQEESVIVTIVGPDNEEKDYVQETVIPFMGKKFAILVAIPETEDGNEELDMILARMDEDEFGEIEYLPPTDEEYDAVISIYDAM</sequence>
<name>F2BVE0_9FIRM</name>
<comment type="caution">
    <text evidence="1">The sequence shown here is derived from an EMBL/GenBank/DDBJ whole genome shotgun (WGS) entry which is preliminary data.</text>
</comment>